<evidence type="ECO:0000256" key="1">
    <source>
        <dbReference type="SAM" id="Phobius"/>
    </source>
</evidence>
<evidence type="ECO:0000313" key="2">
    <source>
        <dbReference type="EMBL" id="KIY64326.1"/>
    </source>
</evidence>
<proteinExistence type="predicted"/>
<feature type="transmembrane region" description="Helical" evidence="1">
    <location>
        <begin position="184"/>
        <end position="213"/>
    </location>
</feature>
<evidence type="ECO:0000313" key="3">
    <source>
        <dbReference type="Proteomes" id="UP000054007"/>
    </source>
</evidence>
<keyword evidence="3" id="KW-1185">Reference proteome</keyword>
<feature type="transmembrane region" description="Helical" evidence="1">
    <location>
        <begin position="152"/>
        <end position="172"/>
    </location>
</feature>
<feature type="transmembrane region" description="Helical" evidence="1">
    <location>
        <begin position="6"/>
        <end position="27"/>
    </location>
</feature>
<dbReference type="EMBL" id="KN880642">
    <property type="protein sequence ID" value="KIY64326.1"/>
    <property type="molecule type" value="Genomic_DNA"/>
</dbReference>
<sequence length="281" mass="30537">MDNSPGATITLTVLYVPYAMLLVLALHRARLRVKSQPSNIYSAHRRNVLGGAALSWSYIAFIAAVVLMFIFTTVAMVLRWTPFGGFSILMMGLNVLLADVILIWRSWIIYGMAVWVILLPSIGVVADIVGLILTLTPDDPTGFSAVALPIEFPAISFLVTGYCTIVIAIRIVRINHSQGAAFWAAAPVLQIIVESALLYSAALVFYILCYFLFSNLGEYGEVLILVTAGACPTWILTRIISGQSPGAENRVALTDFDSRADETIAVELRRTSTSSATSSKE</sequence>
<reference evidence="2 3" key="1">
    <citation type="journal article" date="2015" name="Fungal Genet. Biol.">
        <title>Evolution of novel wood decay mechanisms in Agaricales revealed by the genome sequences of Fistulina hepatica and Cylindrobasidium torrendii.</title>
        <authorList>
            <person name="Floudas D."/>
            <person name="Held B.W."/>
            <person name="Riley R."/>
            <person name="Nagy L.G."/>
            <person name="Koehler G."/>
            <person name="Ransdell A.S."/>
            <person name="Younus H."/>
            <person name="Chow J."/>
            <person name="Chiniquy J."/>
            <person name="Lipzen A."/>
            <person name="Tritt A."/>
            <person name="Sun H."/>
            <person name="Haridas S."/>
            <person name="LaButti K."/>
            <person name="Ohm R.A."/>
            <person name="Kues U."/>
            <person name="Blanchette R.A."/>
            <person name="Grigoriev I.V."/>
            <person name="Minto R.E."/>
            <person name="Hibbett D.S."/>
        </authorList>
    </citation>
    <scope>NUCLEOTIDE SEQUENCE [LARGE SCALE GENOMIC DNA]</scope>
    <source>
        <strain evidence="2 3">FP15055 ss-10</strain>
    </source>
</reference>
<keyword evidence="1" id="KW-0812">Transmembrane</keyword>
<dbReference type="Proteomes" id="UP000054007">
    <property type="component" value="Unassembled WGS sequence"/>
</dbReference>
<dbReference type="STRING" id="1314674.A0A0D7B483"/>
<dbReference type="AlphaFoldDB" id="A0A0D7B483"/>
<protein>
    <submittedName>
        <fullName evidence="2">Uncharacterized protein</fullName>
    </submittedName>
</protein>
<dbReference type="OrthoDB" id="2756618at2759"/>
<feature type="transmembrane region" description="Helical" evidence="1">
    <location>
        <begin position="83"/>
        <end position="102"/>
    </location>
</feature>
<feature type="transmembrane region" description="Helical" evidence="1">
    <location>
        <begin position="109"/>
        <end position="132"/>
    </location>
</feature>
<accession>A0A0D7B483</accession>
<name>A0A0D7B483_9AGAR</name>
<feature type="transmembrane region" description="Helical" evidence="1">
    <location>
        <begin position="48"/>
        <end position="71"/>
    </location>
</feature>
<gene>
    <name evidence="2" type="ORF">CYLTODRAFT_493220</name>
</gene>
<feature type="transmembrane region" description="Helical" evidence="1">
    <location>
        <begin position="219"/>
        <end position="240"/>
    </location>
</feature>
<keyword evidence="1" id="KW-1133">Transmembrane helix</keyword>
<keyword evidence="1" id="KW-0472">Membrane</keyword>
<organism evidence="2 3">
    <name type="scientific">Cylindrobasidium torrendii FP15055 ss-10</name>
    <dbReference type="NCBI Taxonomy" id="1314674"/>
    <lineage>
        <taxon>Eukaryota</taxon>
        <taxon>Fungi</taxon>
        <taxon>Dikarya</taxon>
        <taxon>Basidiomycota</taxon>
        <taxon>Agaricomycotina</taxon>
        <taxon>Agaricomycetes</taxon>
        <taxon>Agaricomycetidae</taxon>
        <taxon>Agaricales</taxon>
        <taxon>Marasmiineae</taxon>
        <taxon>Physalacriaceae</taxon>
        <taxon>Cylindrobasidium</taxon>
    </lineage>
</organism>